<comment type="caution">
    <text evidence="1">The sequence shown here is derived from an EMBL/GenBank/DDBJ whole genome shotgun (WGS) entry which is preliminary data.</text>
</comment>
<sequence length="41" mass="4705">MVLSINLSHKLNMSENVLLFDITLTEDKTTLTEKNTIEILK</sequence>
<proteinExistence type="predicted"/>
<name>A0ACA9NN08_9GLOM</name>
<gene>
    <name evidence="1" type="ORF">SPELUC_LOCUS9498</name>
</gene>
<evidence type="ECO:0000313" key="1">
    <source>
        <dbReference type="EMBL" id="CAG8667127.1"/>
    </source>
</evidence>
<accession>A0ACA9NN08</accession>
<reference evidence="1" key="1">
    <citation type="submission" date="2021-06" db="EMBL/GenBank/DDBJ databases">
        <authorList>
            <person name="Kallberg Y."/>
            <person name="Tangrot J."/>
            <person name="Rosling A."/>
        </authorList>
    </citation>
    <scope>NUCLEOTIDE SEQUENCE</scope>
    <source>
        <strain evidence="1">28 12/20/2015</strain>
    </source>
</reference>
<keyword evidence="2" id="KW-1185">Reference proteome</keyword>
<feature type="non-terminal residue" evidence="1">
    <location>
        <position position="41"/>
    </location>
</feature>
<evidence type="ECO:0000313" key="2">
    <source>
        <dbReference type="Proteomes" id="UP000789366"/>
    </source>
</evidence>
<protein>
    <submittedName>
        <fullName evidence="1">9661_t:CDS:1</fullName>
    </submittedName>
</protein>
<dbReference type="Proteomes" id="UP000789366">
    <property type="component" value="Unassembled WGS sequence"/>
</dbReference>
<dbReference type="EMBL" id="CAJVPW010016084">
    <property type="protein sequence ID" value="CAG8667127.1"/>
    <property type="molecule type" value="Genomic_DNA"/>
</dbReference>
<organism evidence="1 2">
    <name type="scientific">Cetraspora pellucida</name>
    <dbReference type="NCBI Taxonomy" id="1433469"/>
    <lineage>
        <taxon>Eukaryota</taxon>
        <taxon>Fungi</taxon>
        <taxon>Fungi incertae sedis</taxon>
        <taxon>Mucoromycota</taxon>
        <taxon>Glomeromycotina</taxon>
        <taxon>Glomeromycetes</taxon>
        <taxon>Diversisporales</taxon>
        <taxon>Gigasporaceae</taxon>
        <taxon>Cetraspora</taxon>
    </lineage>
</organism>